<feature type="compositionally biased region" description="Polar residues" evidence="1">
    <location>
        <begin position="237"/>
        <end position="252"/>
    </location>
</feature>
<dbReference type="EMBL" id="WNWR01000294">
    <property type="protein sequence ID" value="KAE9984462.1"/>
    <property type="molecule type" value="Genomic_DNA"/>
</dbReference>
<keyword evidence="2" id="KW-0812">Transmembrane</keyword>
<feature type="transmembrane region" description="Helical" evidence="2">
    <location>
        <begin position="52"/>
        <end position="71"/>
    </location>
</feature>
<feature type="region of interest" description="Disordered" evidence="1">
    <location>
        <begin position="215"/>
        <end position="259"/>
    </location>
</feature>
<organism evidence="3 4">
    <name type="scientific">Venturia inaequalis</name>
    <name type="common">Apple scab fungus</name>
    <dbReference type="NCBI Taxonomy" id="5025"/>
    <lineage>
        <taxon>Eukaryota</taxon>
        <taxon>Fungi</taxon>
        <taxon>Dikarya</taxon>
        <taxon>Ascomycota</taxon>
        <taxon>Pezizomycotina</taxon>
        <taxon>Dothideomycetes</taxon>
        <taxon>Pleosporomycetidae</taxon>
        <taxon>Venturiales</taxon>
        <taxon>Venturiaceae</taxon>
        <taxon>Venturia</taxon>
    </lineage>
</organism>
<evidence type="ECO:0000256" key="1">
    <source>
        <dbReference type="SAM" id="MobiDB-lite"/>
    </source>
</evidence>
<accession>A0A8H3Z8M0</accession>
<protein>
    <submittedName>
        <fullName evidence="3">Uncharacterized protein</fullName>
    </submittedName>
</protein>
<gene>
    <name evidence="3" type="ORF">EG327_005019</name>
</gene>
<name>A0A8H3Z8M0_VENIN</name>
<keyword evidence="2" id="KW-1133">Transmembrane helix</keyword>
<evidence type="ECO:0000313" key="4">
    <source>
        <dbReference type="Proteomes" id="UP000490939"/>
    </source>
</evidence>
<sequence>MPEPNLLHRLWASTTSFLAQPPPPQPPAPQQSTITSWYHAFIRPSTDLKIDIILTLLLALFLLSTLLILLLSKLIHTSKSPTLTHLDIYITDRLDYVSQDRHKIQALPSVTPRFPGQLTQKYHPPSTSTSTSLQLPKASVSTPSQMFSSCYHPPPPPPPRQTRTKFNKVVANNPTRAHGIPPSSLDTIIESQRTRSPSAKDHGQLLECDTHQRSLPSATYPATTHNNPWAEEYSTPRIESNSGSTGLSNDNESTQDETN</sequence>
<keyword evidence="2" id="KW-0472">Membrane</keyword>
<feature type="compositionally biased region" description="Polar residues" evidence="1">
    <location>
        <begin position="139"/>
        <end position="148"/>
    </location>
</feature>
<evidence type="ECO:0000256" key="2">
    <source>
        <dbReference type="SAM" id="Phobius"/>
    </source>
</evidence>
<evidence type="ECO:0000313" key="3">
    <source>
        <dbReference type="EMBL" id="KAE9984462.1"/>
    </source>
</evidence>
<dbReference type="Proteomes" id="UP000490939">
    <property type="component" value="Unassembled WGS sequence"/>
</dbReference>
<proteinExistence type="predicted"/>
<feature type="region of interest" description="Disordered" evidence="1">
    <location>
        <begin position="115"/>
        <end position="164"/>
    </location>
</feature>
<comment type="caution">
    <text evidence="3">The sequence shown here is derived from an EMBL/GenBank/DDBJ whole genome shotgun (WGS) entry which is preliminary data.</text>
</comment>
<feature type="compositionally biased region" description="Polar residues" evidence="1">
    <location>
        <begin position="215"/>
        <end position="227"/>
    </location>
</feature>
<reference evidence="3 4" key="1">
    <citation type="submission" date="2019-07" db="EMBL/GenBank/DDBJ databases">
        <title>Venturia inaequalis Genome Resource.</title>
        <authorList>
            <person name="Lichtner F.J."/>
        </authorList>
    </citation>
    <scope>NUCLEOTIDE SEQUENCE [LARGE SCALE GENOMIC DNA]</scope>
    <source>
        <strain evidence="3 4">DMI_063113</strain>
    </source>
</reference>
<dbReference type="AlphaFoldDB" id="A0A8H3Z8M0"/>
<keyword evidence="4" id="KW-1185">Reference proteome</keyword>